<feature type="transmembrane region" description="Helical" evidence="1">
    <location>
        <begin position="117"/>
        <end position="136"/>
    </location>
</feature>
<dbReference type="AlphaFoldDB" id="A0AAD7CKW7"/>
<dbReference type="EMBL" id="JARKIF010000001">
    <property type="protein sequence ID" value="KAJ7651248.1"/>
    <property type="molecule type" value="Genomic_DNA"/>
</dbReference>
<proteinExistence type="predicted"/>
<accession>A0AAD7CKW7</accession>
<evidence type="ECO:0000313" key="3">
    <source>
        <dbReference type="Proteomes" id="UP001221142"/>
    </source>
</evidence>
<organism evidence="2 3">
    <name type="scientific">Roridomyces roridus</name>
    <dbReference type="NCBI Taxonomy" id="1738132"/>
    <lineage>
        <taxon>Eukaryota</taxon>
        <taxon>Fungi</taxon>
        <taxon>Dikarya</taxon>
        <taxon>Basidiomycota</taxon>
        <taxon>Agaricomycotina</taxon>
        <taxon>Agaricomycetes</taxon>
        <taxon>Agaricomycetidae</taxon>
        <taxon>Agaricales</taxon>
        <taxon>Marasmiineae</taxon>
        <taxon>Mycenaceae</taxon>
        <taxon>Roridomyces</taxon>
    </lineage>
</organism>
<dbReference type="Proteomes" id="UP001221142">
    <property type="component" value="Unassembled WGS sequence"/>
</dbReference>
<evidence type="ECO:0000313" key="2">
    <source>
        <dbReference type="EMBL" id="KAJ7651248.1"/>
    </source>
</evidence>
<reference evidence="2" key="1">
    <citation type="submission" date="2023-03" db="EMBL/GenBank/DDBJ databases">
        <title>Massive genome expansion in bonnet fungi (Mycena s.s.) driven by repeated elements and novel gene families across ecological guilds.</title>
        <authorList>
            <consortium name="Lawrence Berkeley National Laboratory"/>
            <person name="Harder C.B."/>
            <person name="Miyauchi S."/>
            <person name="Viragh M."/>
            <person name="Kuo A."/>
            <person name="Thoen E."/>
            <person name="Andreopoulos B."/>
            <person name="Lu D."/>
            <person name="Skrede I."/>
            <person name="Drula E."/>
            <person name="Henrissat B."/>
            <person name="Morin E."/>
            <person name="Kohler A."/>
            <person name="Barry K."/>
            <person name="LaButti K."/>
            <person name="Morin E."/>
            <person name="Salamov A."/>
            <person name="Lipzen A."/>
            <person name="Mereny Z."/>
            <person name="Hegedus B."/>
            <person name="Baldrian P."/>
            <person name="Stursova M."/>
            <person name="Weitz H."/>
            <person name="Taylor A."/>
            <person name="Grigoriev I.V."/>
            <person name="Nagy L.G."/>
            <person name="Martin F."/>
            <person name="Kauserud H."/>
        </authorList>
    </citation>
    <scope>NUCLEOTIDE SEQUENCE</scope>
    <source>
        <strain evidence="2">9284</strain>
    </source>
</reference>
<evidence type="ECO:0000256" key="1">
    <source>
        <dbReference type="SAM" id="Phobius"/>
    </source>
</evidence>
<keyword evidence="3" id="KW-1185">Reference proteome</keyword>
<keyword evidence="1" id="KW-1133">Transmembrane helix</keyword>
<keyword evidence="1" id="KW-0472">Membrane</keyword>
<keyword evidence="1" id="KW-0812">Transmembrane</keyword>
<feature type="transmembrane region" description="Helical" evidence="1">
    <location>
        <begin position="291"/>
        <end position="314"/>
    </location>
</feature>
<comment type="caution">
    <text evidence="2">The sequence shown here is derived from an EMBL/GenBank/DDBJ whole genome shotgun (WGS) entry which is preliminary data.</text>
</comment>
<sequence length="321" mass="35534">MLVIHLYVITQPRQHLILPHVSPPPAPTGVHGRHCPHTSDLIWIHASVPSRILIARASPATLTLHAQPFVDLPDATRSTCAVRHSFFTTPSCAGDGIRRPVRTPKTINGCVSIHSEWLLAFLTLPLLLAVILAVTARDTFDFEARSSLASPIRLYLTMSAVAESLVHKAIAAARLDAITRNCVLHELLLVSAHSKWLSPILIPLRFFVVMLTAAAREAFTFGARLSLGSLIHLRLTTSAVADFFMALLHPSESRLPATLPQAWCVLSRPAAAYTLTRPALEAMLTLLTQRFVRFFLILWMISNVSTFVFPTQILPRVHRDR</sequence>
<protein>
    <submittedName>
        <fullName evidence="2">Uncharacterized protein</fullName>
    </submittedName>
</protein>
<gene>
    <name evidence="2" type="ORF">FB45DRAFT_1078883</name>
</gene>
<name>A0AAD7CKW7_9AGAR</name>